<dbReference type="GO" id="GO:0043001">
    <property type="term" value="P:Golgi to plasma membrane protein transport"/>
    <property type="evidence" value="ECO:0007669"/>
    <property type="project" value="TreeGrafter"/>
</dbReference>
<evidence type="ECO:0000256" key="2">
    <source>
        <dbReference type="SAM" id="MobiDB-lite"/>
    </source>
</evidence>
<feature type="compositionally biased region" description="Polar residues" evidence="2">
    <location>
        <begin position="487"/>
        <end position="497"/>
    </location>
</feature>
<feature type="region of interest" description="Disordered" evidence="2">
    <location>
        <begin position="441"/>
        <end position="525"/>
    </location>
</feature>
<feature type="compositionally biased region" description="Acidic residues" evidence="2">
    <location>
        <begin position="441"/>
        <end position="453"/>
    </location>
</feature>
<dbReference type="InterPro" id="IPR005373">
    <property type="entry name" value="PHAF1"/>
</dbReference>
<evidence type="ECO:0000313" key="3">
    <source>
        <dbReference type="EMBL" id="ODV97310.1"/>
    </source>
</evidence>
<dbReference type="GO" id="GO:0005802">
    <property type="term" value="C:trans-Golgi network"/>
    <property type="evidence" value="ECO:0007669"/>
    <property type="project" value="TreeGrafter"/>
</dbReference>
<evidence type="ECO:0000313" key="4">
    <source>
        <dbReference type="Proteomes" id="UP000094236"/>
    </source>
</evidence>
<reference evidence="4" key="1">
    <citation type="submission" date="2016-05" db="EMBL/GenBank/DDBJ databases">
        <title>Comparative genomics of biotechnologically important yeasts.</title>
        <authorList>
            <consortium name="DOE Joint Genome Institute"/>
            <person name="Riley R."/>
            <person name="Haridas S."/>
            <person name="Wolfe K.H."/>
            <person name="Lopes M.R."/>
            <person name="Hittinger C.T."/>
            <person name="Goker M."/>
            <person name="Salamov A."/>
            <person name="Wisecaver J."/>
            <person name="Long T.M."/>
            <person name="Aerts A.L."/>
            <person name="Barry K."/>
            <person name="Choi C."/>
            <person name="Clum A."/>
            <person name="Coughlan A.Y."/>
            <person name="Deshpande S."/>
            <person name="Douglass A.P."/>
            <person name="Hanson S.J."/>
            <person name="Klenk H.-P."/>
            <person name="Labutti K."/>
            <person name="Lapidus A."/>
            <person name="Lindquist E."/>
            <person name="Lipzen A."/>
            <person name="Meier-Kolthoff J.P."/>
            <person name="Ohm R.A."/>
            <person name="Otillar R.P."/>
            <person name="Pangilinan J."/>
            <person name="Peng Y."/>
            <person name="Rokas A."/>
            <person name="Rosa C.A."/>
            <person name="Scheuner C."/>
            <person name="Sibirny A.A."/>
            <person name="Slot J.C."/>
            <person name="Stielow J.B."/>
            <person name="Sun H."/>
            <person name="Kurtzman C.P."/>
            <person name="Blackwell M."/>
            <person name="Grigoriev I.V."/>
            <person name="Jeffries T.W."/>
        </authorList>
    </citation>
    <scope>NUCLEOTIDE SEQUENCE [LARGE SCALE GENOMIC DNA]</scope>
    <source>
        <strain evidence="4">NRRL Y-2460</strain>
    </source>
</reference>
<dbReference type="PANTHER" id="PTHR13465:SF2">
    <property type="entry name" value="PHAGOSOME ASSEMBLY FACTOR 1"/>
    <property type="match status" value="1"/>
</dbReference>
<dbReference type="AlphaFoldDB" id="A0A1E4TZY1"/>
<feature type="compositionally biased region" description="Low complexity" evidence="2">
    <location>
        <begin position="454"/>
        <end position="467"/>
    </location>
</feature>
<keyword evidence="4" id="KW-1185">Reference proteome</keyword>
<dbReference type="OrthoDB" id="411211at2759"/>
<comment type="similarity">
    <text evidence="1">Belongs to the PHAF1 family.</text>
</comment>
<feature type="compositionally biased region" description="Basic and acidic residues" evidence="2">
    <location>
        <begin position="499"/>
        <end position="508"/>
    </location>
</feature>
<organism evidence="3 4">
    <name type="scientific">Pachysolen tannophilus NRRL Y-2460</name>
    <dbReference type="NCBI Taxonomy" id="669874"/>
    <lineage>
        <taxon>Eukaryota</taxon>
        <taxon>Fungi</taxon>
        <taxon>Dikarya</taxon>
        <taxon>Ascomycota</taxon>
        <taxon>Saccharomycotina</taxon>
        <taxon>Pichiomycetes</taxon>
        <taxon>Pachysolenaceae</taxon>
        <taxon>Pachysolen</taxon>
    </lineage>
</organism>
<gene>
    <name evidence="3" type="ORF">PACTADRAFT_15788</name>
</gene>
<name>A0A1E4TZY1_PACTA</name>
<dbReference type="Proteomes" id="UP000094236">
    <property type="component" value="Unassembled WGS sequence"/>
</dbReference>
<feature type="compositionally biased region" description="Low complexity" evidence="2">
    <location>
        <begin position="509"/>
        <end position="518"/>
    </location>
</feature>
<evidence type="ECO:0000256" key="1">
    <source>
        <dbReference type="ARBA" id="ARBA00024339"/>
    </source>
</evidence>
<proteinExistence type="inferred from homology"/>
<dbReference type="EMBL" id="KV454012">
    <property type="protein sequence ID" value="ODV97310.1"/>
    <property type="molecule type" value="Genomic_DNA"/>
</dbReference>
<dbReference type="Pfam" id="PF03676">
    <property type="entry name" value="PHAF1"/>
    <property type="match status" value="1"/>
</dbReference>
<dbReference type="PANTHER" id="PTHR13465">
    <property type="entry name" value="UPF0183 PROTEIN"/>
    <property type="match status" value="1"/>
</dbReference>
<feature type="compositionally biased region" description="Basic and acidic residues" evidence="2">
    <location>
        <begin position="470"/>
        <end position="483"/>
    </location>
</feature>
<dbReference type="InterPro" id="IPR039156">
    <property type="entry name" value="PHAF1/BROMI"/>
</dbReference>
<sequence length="619" mass="72018">MAARLITLDIKPYEGIGEFKLGLSLYQIIHLVQKQNLNFKIISNLKDLKTNTPIIVILNDLGIRFIFDAKVQVLIMIECRNFNNCYFGYNDTLINSEEINNNVSNINGGNNKNPTFKLIYSTIFGPTYPGFYNKASGHYCLSYPGICFNFEIPKNLNKQFIKATPEQQIQILDHRSNNVYCYSFLIFKGSSFEDGFTKIKNFLNESLYNIHYTKNDKNSLSLKNLSQNSNRLFKNVEINLFHGTIKLNFLNDRRNSLIMRIYHSRLQEIILEIGPPDSYLCKSSSNMKIHNYFKYGFDICYKDSIFRKIILHNNLINSLEFMRYEKLNWIVKNFDAENNDDDDDFKYFENDNEIDQSSLCTSDKTYSELKPDHFRYKIAKPIFLNRNEYEFINFLNNRNGFKKNNSYTNGNNAKSIKKLSSIKRNSNNYEFINYEDVEEEIDDDDDDDDDFNDFENNNINSNNNHHSCNNHKEDGEHPEDKLVGDNVNGNFEDNLNIENKPEHVHRNTETNNNNTNGNDHSDQKTLNNNINDLSLSNSNKTNITASVKNQSFLETSNGNYNIVDCSTEANGKHKNNNDSFIKKTPDRSKDWGITNLYFYNRISYEVLIENDGITAITIS</sequence>
<protein>
    <submittedName>
        <fullName evidence="3">Uncharacterized protein</fullName>
    </submittedName>
</protein>
<accession>A0A1E4TZY1</accession>